<proteinExistence type="predicted"/>
<comment type="caution">
    <text evidence="1">The sequence shown here is derived from an EMBL/GenBank/DDBJ whole genome shotgun (WGS) entry which is preliminary data.</text>
</comment>
<accession>A0A834M520</accession>
<protein>
    <submittedName>
        <fullName evidence="1">Uncharacterized protein</fullName>
    </submittedName>
</protein>
<evidence type="ECO:0000313" key="1">
    <source>
        <dbReference type="EMBL" id="KAF7265409.1"/>
    </source>
</evidence>
<evidence type="ECO:0000313" key="2">
    <source>
        <dbReference type="Proteomes" id="UP000625711"/>
    </source>
</evidence>
<organism evidence="1 2">
    <name type="scientific">Rhynchophorus ferrugineus</name>
    <name type="common">Red palm weevil</name>
    <name type="synonym">Curculio ferrugineus</name>
    <dbReference type="NCBI Taxonomy" id="354439"/>
    <lineage>
        <taxon>Eukaryota</taxon>
        <taxon>Metazoa</taxon>
        <taxon>Ecdysozoa</taxon>
        <taxon>Arthropoda</taxon>
        <taxon>Hexapoda</taxon>
        <taxon>Insecta</taxon>
        <taxon>Pterygota</taxon>
        <taxon>Neoptera</taxon>
        <taxon>Endopterygota</taxon>
        <taxon>Coleoptera</taxon>
        <taxon>Polyphaga</taxon>
        <taxon>Cucujiformia</taxon>
        <taxon>Curculionidae</taxon>
        <taxon>Dryophthorinae</taxon>
        <taxon>Rhynchophorus</taxon>
    </lineage>
</organism>
<name>A0A834M520_RHYFE</name>
<keyword evidence="2" id="KW-1185">Reference proteome</keyword>
<dbReference type="AlphaFoldDB" id="A0A834M520"/>
<dbReference type="EMBL" id="JAACXV010014620">
    <property type="protein sequence ID" value="KAF7265409.1"/>
    <property type="molecule type" value="Genomic_DNA"/>
</dbReference>
<sequence>MKKVYGDYPSSKAVWHQEVKSTSLTNWAEVKQASAKHVLAVVLIKNIFETFLMCTLNSGTRNHPYSSRSTSRGDFLHFQGRTSLIMHLPPVVSPGSLRMTLKAISTALSKLTN</sequence>
<reference evidence="1" key="1">
    <citation type="submission" date="2020-08" db="EMBL/GenBank/DDBJ databases">
        <title>Genome sequencing and assembly of the red palm weevil Rhynchophorus ferrugineus.</title>
        <authorList>
            <person name="Dias G.B."/>
            <person name="Bergman C.M."/>
            <person name="Manee M."/>
        </authorList>
    </citation>
    <scope>NUCLEOTIDE SEQUENCE</scope>
    <source>
        <strain evidence="1">AA-2017</strain>
        <tissue evidence="1">Whole larva</tissue>
    </source>
</reference>
<gene>
    <name evidence="1" type="ORF">GWI33_021175</name>
</gene>
<dbReference type="Proteomes" id="UP000625711">
    <property type="component" value="Unassembled WGS sequence"/>
</dbReference>